<sequence>MQVAGAQTTSTVEKDSVNGEGGGVGEREEGDTQNEGEERENGGDGARGAGGPYDELWQRDDRADWTPELARAHMTFETGRGWGAEWGGCVKKFFDFEAAWGYGEGSWKMASKVCPRQVTGWLNRGRKWTLPPALGGLLGRREATGQAEELWVGLFWAWWRTLQPDERQELGNKELLRPEKVDWSGMAQMHGDNGLLQVMAVLVWWGDVVQERGREEREEWLVAVINVTWVLEQLLGSGEIEKDEGEDVPADSPAKKKGAKSAGGAANKRKRTEEDGEDNSDEEPQRKKRGRKARSKATMPQVPRRAARLRGADPADASGRRTRQKTVAGASAVKDKGKQPERPKPNPLYKKNGKN</sequence>
<dbReference type="Proteomes" id="UP001218218">
    <property type="component" value="Unassembled WGS sequence"/>
</dbReference>
<evidence type="ECO:0000313" key="2">
    <source>
        <dbReference type="EMBL" id="KAJ7301188.1"/>
    </source>
</evidence>
<dbReference type="EMBL" id="JARIHO010000141">
    <property type="protein sequence ID" value="KAJ7301188.1"/>
    <property type="molecule type" value="Genomic_DNA"/>
</dbReference>
<dbReference type="AlphaFoldDB" id="A0AAD7E7K1"/>
<accession>A0AAD7E7K1</accession>
<organism evidence="2 3">
    <name type="scientific">Mycena albidolilacea</name>
    <dbReference type="NCBI Taxonomy" id="1033008"/>
    <lineage>
        <taxon>Eukaryota</taxon>
        <taxon>Fungi</taxon>
        <taxon>Dikarya</taxon>
        <taxon>Basidiomycota</taxon>
        <taxon>Agaricomycotina</taxon>
        <taxon>Agaricomycetes</taxon>
        <taxon>Agaricomycetidae</taxon>
        <taxon>Agaricales</taxon>
        <taxon>Marasmiineae</taxon>
        <taxon>Mycenaceae</taxon>
        <taxon>Mycena</taxon>
    </lineage>
</organism>
<feature type="compositionally biased region" description="Basic residues" evidence="1">
    <location>
        <begin position="286"/>
        <end position="295"/>
    </location>
</feature>
<keyword evidence="3" id="KW-1185">Reference proteome</keyword>
<gene>
    <name evidence="2" type="ORF">DFH08DRAFT_978967</name>
</gene>
<feature type="region of interest" description="Disordered" evidence="1">
    <location>
        <begin position="241"/>
        <end position="355"/>
    </location>
</feature>
<feature type="compositionally biased region" description="Acidic residues" evidence="1">
    <location>
        <begin position="28"/>
        <end position="38"/>
    </location>
</feature>
<evidence type="ECO:0000313" key="3">
    <source>
        <dbReference type="Proteomes" id="UP001218218"/>
    </source>
</evidence>
<evidence type="ECO:0000256" key="1">
    <source>
        <dbReference type="SAM" id="MobiDB-lite"/>
    </source>
</evidence>
<feature type="compositionally biased region" description="Basic and acidic residues" evidence="1">
    <location>
        <begin position="333"/>
        <end position="344"/>
    </location>
</feature>
<comment type="caution">
    <text evidence="2">The sequence shown here is derived from an EMBL/GenBank/DDBJ whole genome shotgun (WGS) entry which is preliminary data.</text>
</comment>
<feature type="region of interest" description="Disordered" evidence="1">
    <location>
        <begin position="1"/>
        <end position="56"/>
    </location>
</feature>
<name>A0AAD7E7K1_9AGAR</name>
<proteinExistence type="predicted"/>
<feature type="compositionally biased region" description="Polar residues" evidence="1">
    <location>
        <begin position="1"/>
        <end position="11"/>
    </location>
</feature>
<protein>
    <submittedName>
        <fullName evidence="2">Uncharacterized protein</fullName>
    </submittedName>
</protein>
<reference evidence="2" key="1">
    <citation type="submission" date="2023-03" db="EMBL/GenBank/DDBJ databases">
        <title>Massive genome expansion in bonnet fungi (Mycena s.s.) driven by repeated elements and novel gene families across ecological guilds.</title>
        <authorList>
            <consortium name="Lawrence Berkeley National Laboratory"/>
            <person name="Harder C.B."/>
            <person name="Miyauchi S."/>
            <person name="Viragh M."/>
            <person name="Kuo A."/>
            <person name="Thoen E."/>
            <person name="Andreopoulos B."/>
            <person name="Lu D."/>
            <person name="Skrede I."/>
            <person name="Drula E."/>
            <person name="Henrissat B."/>
            <person name="Morin E."/>
            <person name="Kohler A."/>
            <person name="Barry K."/>
            <person name="LaButti K."/>
            <person name="Morin E."/>
            <person name="Salamov A."/>
            <person name="Lipzen A."/>
            <person name="Mereny Z."/>
            <person name="Hegedus B."/>
            <person name="Baldrian P."/>
            <person name="Stursova M."/>
            <person name="Weitz H."/>
            <person name="Taylor A."/>
            <person name="Grigoriev I.V."/>
            <person name="Nagy L.G."/>
            <person name="Martin F."/>
            <person name="Kauserud H."/>
        </authorList>
    </citation>
    <scope>NUCLEOTIDE SEQUENCE</scope>
    <source>
        <strain evidence="2">CBHHK002</strain>
    </source>
</reference>